<accession>A0A067MFR4</accession>
<dbReference type="InParanoid" id="A0A067MFR4"/>
<evidence type="ECO:0000313" key="2">
    <source>
        <dbReference type="Proteomes" id="UP000027195"/>
    </source>
</evidence>
<reference evidence="2" key="1">
    <citation type="journal article" date="2014" name="Proc. Natl. Acad. Sci. U.S.A.">
        <title>Extensive sampling of basidiomycete genomes demonstrates inadequacy of the white-rot/brown-rot paradigm for wood decay fungi.</title>
        <authorList>
            <person name="Riley R."/>
            <person name="Salamov A.A."/>
            <person name="Brown D.W."/>
            <person name="Nagy L.G."/>
            <person name="Floudas D."/>
            <person name="Held B.W."/>
            <person name="Levasseur A."/>
            <person name="Lombard V."/>
            <person name="Morin E."/>
            <person name="Otillar R."/>
            <person name="Lindquist E.A."/>
            <person name="Sun H."/>
            <person name="LaButti K.M."/>
            <person name="Schmutz J."/>
            <person name="Jabbour D."/>
            <person name="Luo H."/>
            <person name="Baker S.E."/>
            <person name="Pisabarro A.G."/>
            <person name="Walton J.D."/>
            <person name="Blanchette R.A."/>
            <person name="Henrissat B."/>
            <person name="Martin F."/>
            <person name="Cullen D."/>
            <person name="Hibbett D.S."/>
            <person name="Grigoriev I.V."/>
        </authorList>
    </citation>
    <scope>NUCLEOTIDE SEQUENCE [LARGE SCALE GENOMIC DNA]</scope>
    <source>
        <strain evidence="2">FD-172 SS1</strain>
    </source>
</reference>
<protein>
    <submittedName>
        <fullName evidence="1">Uncharacterized protein</fullName>
    </submittedName>
</protein>
<sequence>MRRIAETTSLDWVGSVYDVMAISSYALNVTDERIRWLPSFQRVILFPLKRNSAVLIGLGYGWSGESMCTRLTFLDDSNPSIRIGSLEITCRWARRYYG</sequence>
<evidence type="ECO:0000313" key="1">
    <source>
        <dbReference type="EMBL" id="KDQ10401.1"/>
    </source>
</evidence>
<dbReference type="AlphaFoldDB" id="A0A067MFR4"/>
<dbReference type="HOGENOM" id="CLU_2333370_0_0_1"/>
<name>A0A067MFR4_BOTB1</name>
<keyword evidence="2" id="KW-1185">Reference proteome</keyword>
<gene>
    <name evidence="1" type="ORF">BOTBODRAFT_36301</name>
</gene>
<dbReference type="Proteomes" id="UP000027195">
    <property type="component" value="Unassembled WGS sequence"/>
</dbReference>
<organism evidence="1 2">
    <name type="scientific">Botryobasidium botryosum (strain FD-172 SS1)</name>
    <dbReference type="NCBI Taxonomy" id="930990"/>
    <lineage>
        <taxon>Eukaryota</taxon>
        <taxon>Fungi</taxon>
        <taxon>Dikarya</taxon>
        <taxon>Basidiomycota</taxon>
        <taxon>Agaricomycotina</taxon>
        <taxon>Agaricomycetes</taxon>
        <taxon>Cantharellales</taxon>
        <taxon>Botryobasidiaceae</taxon>
        <taxon>Botryobasidium</taxon>
    </lineage>
</organism>
<proteinExistence type="predicted"/>
<dbReference type="EMBL" id="KL198068">
    <property type="protein sequence ID" value="KDQ10401.1"/>
    <property type="molecule type" value="Genomic_DNA"/>
</dbReference>